<gene>
    <name evidence="2" type="ORF">Pka01_52240</name>
</gene>
<evidence type="ECO:0000313" key="2">
    <source>
        <dbReference type="EMBL" id="GIG82097.1"/>
    </source>
</evidence>
<keyword evidence="3" id="KW-1185">Reference proteome</keyword>
<accession>A0A8J3PW01</accession>
<sequence length="283" mass="32069">MSTRPLSPARQAAENLARRLREIRRSSGLTGRALAAIAGWHFTKVSRLENGNKTPTEAELRLWCRLCDAEDQLPDLLADVRALESMYQEYKRQTRAGMKRLMRTSVPLYERTTRFRIYEHNVIPGLFQTPEYAAAMLSFWIEFLETPNDLDEAIAARIRRQQVVRDPARRIEVVIEEQALRVWFGGAAVQAGQLERLLAVQRLPNVSLGIIPMMIVRPCVASSGFWIFDDELAILETPTAGIEVTRPGELDLYVRMFGLLTSVAQYGEAARELIVSALRDLAN</sequence>
<evidence type="ECO:0000313" key="3">
    <source>
        <dbReference type="Proteomes" id="UP000630097"/>
    </source>
</evidence>
<dbReference type="Gene3D" id="1.10.260.40">
    <property type="entry name" value="lambda repressor-like DNA-binding domains"/>
    <property type="match status" value="1"/>
</dbReference>
<dbReference type="Proteomes" id="UP000630097">
    <property type="component" value="Unassembled WGS sequence"/>
</dbReference>
<dbReference type="SUPFAM" id="SSF47413">
    <property type="entry name" value="lambda repressor-like DNA-binding domains"/>
    <property type="match status" value="1"/>
</dbReference>
<dbReference type="Pfam" id="PF13560">
    <property type="entry name" value="HTH_31"/>
    <property type="match status" value="1"/>
</dbReference>
<evidence type="ECO:0000259" key="1">
    <source>
        <dbReference type="PROSITE" id="PS50943"/>
    </source>
</evidence>
<dbReference type="InterPro" id="IPR010982">
    <property type="entry name" value="Lambda_DNA-bd_dom_sf"/>
</dbReference>
<proteinExistence type="predicted"/>
<dbReference type="CDD" id="cd00093">
    <property type="entry name" value="HTH_XRE"/>
    <property type="match status" value="1"/>
</dbReference>
<dbReference type="InterPro" id="IPR043917">
    <property type="entry name" value="DUF5753"/>
</dbReference>
<protein>
    <submittedName>
        <fullName evidence="2">Transcriptional regulator</fullName>
    </submittedName>
</protein>
<dbReference type="AlphaFoldDB" id="A0A8J3PW01"/>
<feature type="domain" description="HTH cro/C1-type" evidence="1">
    <location>
        <begin position="20"/>
        <end position="73"/>
    </location>
</feature>
<dbReference type="EMBL" id="BONV01000026">
    <property type="protein sequence ID" value="GIG82097.1"/>
    <property type="molecule type" value="Genomic_DNA"/>
</dbReference>
<organism evidence="2 3">
    <name type="scientific">Planotetraspora kaengkrachanensis</name>
    <dbReference type="NCBI Taxonomy" id="575193"/>
    <lineage>
        <taxon>Bacteria</taxon>
        <taxon>Bacillati</taxon>
        <taxon>Actinomycetota</taxon>
        <taxon>Actinomycetes</taxon>
        <taxon>Streptosporangiales</taxon>
        <taxon>Streptosporangiaceae</taxon>
        <taxon>Planotetraspora</taxon>
    </lineage>
</organism>
<name>A0A8J3PW01_9ACTN</name>
<dbReference type="PROSITE" id="PS50943">
    <property type="entry name" value="HTH_CROC1"/>
    <property type="match status" value="1"/>
</dbReference>
<comment type="caution">
    <text evidence="2">The sequence shown here is derived from an EMBL/GenBank/DDBJ whole genome shotgun (WGS) entry which is preliminary data.</text>
</comment>
<dbReference type="Pfam" id="PF19054">
    <property type="entry name" value="DUF5753"/>
    <property type="match status" value="1"/>
</dbReference>
<dbReference type="SMART" id="SM00530">
    <property type="entry name" value="HTH_XRE"/>
    <property type="match status" value="1"/>
</dbReference>
<dbReference type="InterPro" id="IPR001387">
    <property type="entry name" value="Cro/C1-type_HTH"/>
</dbReference>
<reference evidence="2 3" key="1">
    <citation type="submission" date="2021-01" db="EMBL/GenBank/DDBJ databases">
        <title>Whole genome shotgun sequence of Planotetraspora kaengkrachanensis NBRC 104272.</title>
        <authorList>
            <person name="Komaki H."/>
            <person name="Tamura T."/>
        </authorList>
    </citation>
    <scope>NUCLEOTIDE SEQUENCE [LARGE SCALE GENOMIC DNA]</scope>
    <source>
        <strain evidence="2 3">NBRC 104272</strain>
    </source>
</reference>
<dbReference type="RefSeq" id="WP_203885441.1">
    <property type="nucleotide sequence ID" value="NZ_BAABHH010000020.1"/>
</dbReference>
<dbReference type="GO" id="GO:0003677">
    <property type="term" value="F:DNA binding"/>
    <property type="evidence" value="ECO:0007669"/>
    <property type="project" value="InterPro"/>
</dbReference>